<dbReference type="PROSITE" id="PS01229">
    <property type="entry name" value="COF_2"/>
    <property type="match status" value="1"/>
</dbReference>
<dbReference type="GO" id="GO:0019829">
    <property type="term" value="F:ATPase-coupled monoatomic cation transmembrane transporter activity"/>
    <property type="evidence" value="ECO:0007669"/>
    <property type="project" value="TreeGrafter"/>
</dbReference>
<dbReference type="InterPro" id="IPR006544">
    <property type="entry name" value="P-type_TPase_V"/>
</dbReference>
<dbReference type="GO" id="GO:0046872">
    <property type="term" value="F:metal ion binding"/>
    <property type="evidence" value="ECO:0007669"/>
    <property type="project" value="UniProtKB-KW"/>
</dbReference>
<dbReference type="SUPFAM" id="SSF81653">
    <property type="entry name" value="Calcium ATPase, transduction domain A"/>
    <property type="match status" value="1"/>
</dbReference>
<feature type="transmembrane region" description="Helical" evidence="10">
    <location>
        <begin position="471"/>
        <end position="490"/>
    </location>
</feature>
<proteinExistence type="predicted"/>
<dbReference type="GeneID" id="19953858"/>
<name>T0Q6L1_SAPDV</name>
<dbReference type="InterPro" id="IPR023299">
    <property type="entry name" value="ATPase_P-typ_cyto_dom_N"/>
</dbReference>
<dbReference type="SFLD" id="SFLDF00027">
    <property type="entry name" value="p-type_atpase"/>
    <property type="match status" value="1"/>
</dbReference>
<feature type="transmembrane region" description="Helical" evidence="10">
    <location>
        <begin position="1130"/>
        <end position="1150"/>
    </location>
</feature>
<keyword evidence="13" id="KW-1185">Reference proteome</keyword>
<dbReference type="PANTHER" id="PTHR45630:SF6">
    <property type="entry name" value="CATION-TRANSPORTING P-TYPE ATPASE N-TERMINAL DOMAIN-CONTAINING PROTEIN"/>
    <property type="match status" value="1"/>
</dbReference>
<accession>T0Q6L1</accession>
<keyword evidence="6" id="KW-0460">Magnesium</keyword>
<dbReference type="OMA" id="WPTYQSL"/>
<dbReference type="Gene3D" id="3.40.1110.10">
    <property type="entry name" value="Calcium-transporting ATPase, cytoplasmic domain N"/>
    <property type="match status" value="1"/>
</dbReference>
<dbReference type="InterPro" id="IPR023298">
    <property type="entry name" value="ATPase_P-typ_TM_dom_sf"/>
</dbReference>
<evidence type="ECO:0000256" key="3">
    <source>
        <dbReference type="ARBA" id="ARBA00022723"/>
    </source>
</evidence>
<dbReference type="EMBL" id="JH767187">
    <property type="protein sequence ID" value="EQC29100.1"/>
    <property type="molecule type" value="Genomic_DNA"/>
</dbReference>
<evidence type="ECO:0000256" key="8">
    <source>
        <dbReference type="ARBA" id="ARBA00022989"/>
    </source>
</evidence>
<dbReference type="InterPro" id="IPR008250">
    <property type="entry name" value="ATPase_P-typ_transduc_dom_A_sf"/>
</dbReference>
<dbReference type="Pfam" id="PF13246">
    <property type="entry name" value="Cation_ATPase"/>
    <property type="match status" value="1"/>
</dbReference>
<reference evidence="12 13" key="1">
    <citation type="submission" date="2012-04" db="EMBL/GenBank/DDBJ databases">
        <title>The Genome Sequence of Saprolegnia declina VS20.</title>
        <authorList>
            <consortium name="The Broad Institute Genome Sequencing Platform"/>
            <person name="Russ C."/>
            <person name="Nusbaum C."/>
            <person name="Tyler B."/>
            <person name="van West P."/>
            <person name="Dieguez-Uribeondo J."/>
            <person name="de Bruijn I."/>
            <person name="Tripathy S."/>
            <person name="Jiang R."/>
            <person name="Young S.K."/>
            <person name="Zeng Q."/>
            <person name="Gargeya S."/>
            <person name="Fitzgerald M."/>
            <person name="Haas B."/>
            <person name="Abouelleil A."/>
            <person name="Alvarado L."/>
            <person name="Arachchi H.M."/>
            <person name="Berlin A."/>
            <person name="Chapman S.B."/>
            <person name="Goldberg J."/>
            <person name="Griggs A."/>
            <person name="Gujja S."/>
            <person name="Hansen M."/>
            <person name="Howarth C."/>
            <person name="Imamovic A."/>
            <person name="Larimer J."/>
            <person name="McCowen C."/>
            <person name="Montmayeur A."/>
            <person name="Murphy C."/>
            <person name="Neiman D."/>
            <person name="Pearson M."/>
            <person name="Priest M."/>
            <person name="Roberts A."/>
            <person name="Saif S."/>
            <person name="Shea T."/>
            <person name="Sisk P."/>
            <person name="Sykes S."/>
            <person name="Wortman J."/>
            <person name="Nusbaum C."/>
            <person name="Birren B."/>
        </authorList>
    </citation>
    <scope>NUCLEOTIDE SEQUENCE [LARGE SCALE GENOMIC DNA]</scope>
    <source>
        <strain evidence="12 13">VS20</strain>
    </source>
</reference>
<feature type="transmembrane region" description="Helical" evidence="10">
    <location>
        <begin position="287"/>
        <end position="307"/>
    </location>
</feature>
<gene>
    <name evidence="12" type="ORF">SDRG_13131</name>
</gene>
<comment type="subcellular location">
    <subcellularLocation>
        <location evidence="1">Membrane</location>
        <topology evidence="1">Multi-pass membrane protein</topology>
    </subcellularLocation>
</comment>
<keyword evidence="2 10" id="KW-0812">Transmembrane</keyword>
<dbReference type="SUPFAM" id="SSF81660">
    <property type="entry name" value="Metal cation-transporting ATPase, ATP-binding domain N"/>
    <property type="match status" value="1"/>
</dbReference>
<evidence type="ECO:0000259" key="11">
    <source>
        <dbReference type="Pfam" id="PF00122"/>
    </source>
</evidence>
<dbReference type="InterPro" id="IPR018303">
    <property type="entry name" value="ATPase_P-typ_P_site"/>
</dbReference>
<dbReference type="InterPro" id="IPR044492">
    <property type="entry name" value="P_typ_ATPase_HD_dom"/>
</dbReference>
<organism evidence="12 13">
    <name type="scientific">Saprolegnia diclina (strain VS20)</name>
    <dbReference type="NCBI Taxonomy" id="1156394"/>
    <lineage>
        <taxon>Eukaryota</taxon>
        <taxon>Sar</taxon>
        <taxon>Stramenopiles</taxon>
        <taxon>Oomycota</taxon>
        <taxon>Saprolegniomycetes</taxon>
        <taxon>Saprolegniales</taxon>
        <taxon>Saprolegniaceae</taxon>
        <taxon>Saprolegnia</taxon>
    </lineage>
</organism>
<dbReference type="PROSITE" id="PS00154">
    <property type="entry name" value="ATPASE_E1_E2"/>
    <property type="match status" value="1"/>
</dbReference>
<evidence type="ECO:0000256" key="10">
    <source>
        <dbReference type="SAM" id="Phobius"/>
    </source>
</evidence>
<dbReference type="GO" id="GO:0005524">
    <property type="term" value="F:ATP binding"/>
    <property type="evidence" value="ECO:0007669"/>
    <property type="project" value="UniProtKB-KW"/>
</dbReference>
<keyword evidence="4" id="KW-0547">Nucleotide-binding</keyword>
<dbReference type="VEuPathDB" id="FungiDB:SDRG_13131"/>
<dbReference type="Proteomes" id="UP000030762">
    <property type="component" value="Unassembled WGS sequence"/>
</dbReference>
<keyword evidence="7" id="KW-1278">Translocase</keyword>
<keyword evidence="5" id="KW-0067">ATP-binding</keyword>
<feature type="transmembrane region" description="Helical" evidence="10">
    <location>
        <begin position="1318"/>
        <end position="1341"/>
    </location>
</feature>
<dbReference type="Pfam" id="PF00122">
    <property type="entry name" value="E1-E2_ATPase"/>
    <property type="match status" value="1"/>
</dbReference>
<evidence type="ECO:0000256" key="4">
    <source>
        <dbReference type="ARBA" id="ARBA00022741"/>
    </source>
</evidence>
<evidence type="ECO:0000256" key="7">
    <source>
        <dbReference type="ARBA" id="ARBA00022967"/>
    </source>
</evidence>
<dbReference type="SUPFAM" id="SSF56784">
    <property type="entry name" value="HAD-like"/>
    <property type="match status" value="1"/>
</dbReference>
<dbReference type="NCBIfam" id="TIGR01657">
    <property type="entry name" value="P-ATPase-V"/>
    <property type="match status" value="1"/>
</dbReference>
<dbReference type="SUPFAM" id="SSF81665">
    <property type="entry name" value="Calcium ATPase, transmembrane domain M"/>
    <property type="match status" value="1"/>
</dbReference>
<dbReference type="PRINTS" id="PR00119">
    <property type="entry name" value="CATATPASE"/>
</dbReference>
<evidence type="ECO:0000256" key="5">
    <source>
        <dbReference type="ARBA" id="ARBA00022840"/>
    </source>
</evidence>
<feature type="transmembrane region" description="Helical" evidence="10">
    <location>
        <begin position="1361"/>
        <end position="1380"/>
    </location>
</feature>
<feature type="transmembrane region" description="Helical" evidence="10">
    <location>
        <begin position="1279"/>
        <end position="1298"/>
    </location>
</feature>
<dbReference type="FunCoup" id="T0Q6L1">
    <property type="interactions" value="610"/>
</dbReference>
<dbReference type="InParanoid" id="T0Q6L1"/>
<feature type="transmembrane region" description="Helical" evidence="10">
    <location>
        <begin position="112"/>
        <end position="131"/>
    </location>
</feature>
<dbReference type="SFLD" id="SFLDS00003">
    <property type="entry name" value="Haloacid_Dehalogenase"/>
    <property type="match status" value="1"/>
</dbReference>
<protein>
    <recommendedName>
        <fullName evidence="11">P-type ATPase A domain-containing protein</fullName>
    </recommendedName>
</protein>
<evidence type="ECO:0000313" key="12">
    <source>
        <dbReference type="EMBL" id="EQC29100.1"/>
    </source>
</evidence>
<keyword evidence="9 10" id="KW-0472">Membrane</keyword>
<dbReference type="GO" id="GO:0140358">
    <property type="term" value="F:P-type transmembrane transporter activity"/>
    <property type="evidence" value="ECO:0007669"/>
    <property type="project" value="InterPro"/>
</dbReference>
<feature type="transmembrane region" description="Helical" evidence="10">
    <location>
        <begin position="1192"/>
        <end position="1214"/>
    </location>
</feature>
<dbReference type="InterPro" id="IPR036412">
    <property type="entry name" value="HAD-like_sf"/>
</dbReference>
<sequence length="1406" mass="153683">MTVTWTGRSITQLSLHRRRANPGGLGYGLEHIPFLLLHAYNLYWCFQTSGDPYRIALAELEEQGFNMDRILNPPSEDDLAGLAASALLQAGASDAPKNPTDDMSIPPLPNPFLPAIIPLLFCVTVVCLHILMRLLQIWSTRVLTFIKYNSVANLTDATFVKVVPRAYRGKSVMVELEQHTLSNGEKSAPFFMFQKRKYVGEVNKDDGSVCFRKLKAPVTNAVESYVKAKGIDAGAQYTRALDLYGHNEFSIPQPTFVKMFQEQLVEPLTVFQIFSVCLYMLDEYWQYSLFTLVMILMFEGVTVFSRLKNLQTLRGMGNVSRDIYVFRSGKWSTVSSSAIVPGDIISVKRIVEGDSTVPCDCLLLQGNAVANEATLTGESVPQMKEAIGLKANADDLAAPLDMKSGHKVHILFGGTTIMQHDAGSSVTSIPATPDKGVLAYVLRTGFSASQGKLVRMIEFSSGKVTGSTWDAVGLAVLLLFFAILSSGYVLREGIARKGRVTFELVLRCVLIITSVVPAELPMQTAMAVNTALLALVRLSIFCTEPFRISLAGKVDICLFDKTGTITTDQLTAVGVVSYDESVPMTAAIQPHQPMLQSHLNACLVLAGCHSLVEIDGKMIGDPVEEASLRAIDFTYDVKSKTCAPNATSAERAELKGARVQILHRNHFASKLQRMSVVARCQFGGHSRLRVLVKGSPEALAKLATDVPDWFWPTYQDMARRGMRVLALAYKDCEKGLSEADVGHKTREWAESNLRFAGFAAYQCLVRRDSAEILQQLKDSSHAVGMITGDATLTAVHVAKEVGILTRPALILSGGDVTFEWKSADDDKAVAAYAKSAIVQLSKTYDLCMDGAALSRANDVDGGVWNHLELIRVYARMTPELKERVLTSLKTCGHFTLMCGDGANDVGALKQAHVGVALLSGFGSANADKSITGADALKKSKKIVEVETLSREGLLKLHASVLKKKLLALNIAHDNVTEKSGLIDLLLADQAAKEASKPKKLLNPFGPMTPEQRKELQKKQQEEIEADVAEREARGESFARFKALAAFAKRQKDQASAFQAQQKGGNGGFANWTNNQVMTQYMDDFEDGELPMVKLGDASIASPFTSRAPSIKGCVDIIRQGRCALVTTVQMYQILAINCLISSYSLSVLYLDKVKYANSQMIALGMMSTVASVTLSRATPLPELSPVRPISSIFHPALFSSLIGQFALHLAVMVYSTNLAKEYTPVDDTRHLTDIKPLVFEPNVMSTVIFLVNGVQTISVCAVNYKGRPFMKSMTDNPGLLYSLGISLVGVFLLCTEAMPLFNKVLEIVPMPDPRFAQILTGILTLDVVGAFAWDQLCLLLFAPHIFMASLKAINKSDIRQLIKMLVIALGVIYVVANIDYDEIERQQKLLDATNAAGSDFVEAISS</sequence>
<dbReference type="InterPro" id="IPR059000">
    <property type="entry name" value="ATPase_P-type_domA"/>
</dbReference>
<dbReference type="OrthoDB" id="48943at2759"/>
<dbReference type="GO" id="GO:0016020">
    <property type="term" value="C:membrane"/>
    <property type="evidence" value="ECO:0007669"/>
    <property type="project" value="UniProtKB-SubCell"/>
</dbReference>
<keyword evidence="8 10" id="KW-1133">Transmembrane helix</keyword>
<evidence type="ECO:0000313" key="13">
    <source>
        <dbReference type="Proteomes" id="UP000030762"/>
    </source>
</evidence>
<dbReference type="Gene3D" id="2.70.150.10">
    <property type="entry name" value="Calcium-transporting ATPase, cytoplasmic transduction domain A"/>
    <property type="match status" value="1"/>
</dbReference>
<dbReference type="RefSeq" id="XP_008617435.1">
    <property type="nucleotide sequence ID" value="XM_008619213.1"/>
</dbReference>
<evidence type="ECO:0000256" key="9">
    <source>
        <dbReference type="ARBA" id="ARBA00023136"/>
    </source>
</evidence>
<keyword evidence="3" id="KW-0479">Metal-binding</keyword>
<dbReference type="Gene3D" id="3.40.50.1000">
    <property type="entry name" value="HAD superfamily/HAD-like"/>
    <property type="match status" value="1"/>
</dbReference>
<dbReference type="STRING" id="1156394.T0Q6L1"/>
<dbReference type="InterPro" id="IPR023214">
    <property type="entry name" value="HAD_sf"/>
</dbReference>
<evidence type="ECO:0000256" key="1">
    <source>
        <dbReference type="ARBA" id="ARBA00004141"/>
    </source>
</evidence>
<evidence type="ECO:0000256" key="2">
    <source>
        <dbReference type="ARBA" id="ARBA00022692"/>
    </source>
</evidence>
<dbReference type="PANTHER" id="PTHR45630">
    <property type="entry name" value="CATION-TRANSPORTING ATPASE-RELATED"/>
    <property type="match status" value="1"/>
</dbReference>
<feature type="domain" description="P-type ATPase A" evidence="11">
    <location>
        <begin position="324"/>
        <end position="430"/>
    </location>
</feature>
<dbReference type="SFLD" id="SFLDG00002">
    <property type="entry name" value="C1.7:_P-type_atpase_like"/>
    <property type="match status" value="1"/>
</dbReference>
<dbReference type="eggNOG" id="KOG0209">
    <property type="taxonomic scope" value="Eukaryota"/>
</dbReference>
<evidence type="ECO:0000256" key="6">
    <source>
        <dbReference type="ARBA" id="ARBA00022842"/>
    </source>
</evidence>